<organism evidence="5 6">
    <name type="scientific">Dictyobacter halimunensis</name>
    <dbReference type="NCBI Taxonomy" id="3026934"/>
    <lineage>
        <taxon>Bacteria</taxon>
        <taxon>Bacillati</taxon>
        <taxon>Chloroflexota</taxon>
        <taxon>Ktedonobacteria</taxon>
        <taxon>Ktedonobacterales</taxon>
        <taxon>Dictyobacteraceae</taxon>
        <taxon>Dictyobacter</taxon>
    </lineage>
</organism>
<sequence>MKFLLTSGGITNDSIRNALVDLLGKPISECSALYIPTALHANTNGPTMIARLISGDTKTAPFPDGHVSMCHLGWKSWGVLELTALPSIDKERWHQRVRETDALLVEGGDPLYLCYWMRQSGLADLLPELPRETVYVGLSAGSMVMAPSIGEDFVRWRPPTGGDSTLGLVDFALFPHLDNPSMPDNSMADAEKWAAGMPVPSYLIDDQTAIQVVDGVVDVVSEGHWKRFVPRHE</sequence>
<reference evidence="5 6" key="1">
    <citation type="submission" date="2023-02" db="EMBL/GenBank/DDBJ databases">
        <title>Dictyobacter halimunensis sp. nov., a new member of the class Ktedonobacteria from forest soil in a geothermal area.</title>
        <authorList>
            <person name="Rachmania M.K."/>
            <person name="Ningsih F."/>
            <person name="Sakai Y."/>
            <person name="Yabe S."/>
            <person name="Yokota A."/>
            <person name="Sjamsuridzal W."/>
        </authorList>
    </citation>
    <scope>NUCLEOTIDE SEQUENCE [LARGE SCALE GENOMIC DNA]</scope>
    <source>
        <strain evidence="5 6">S3.2.2.5</strain>
    </source>
</reference>
<comment type="caution">
    <text evidence="5">The sequence shown here is derived from an EMBL/GenBank/DDBJ whole genome shotgun (WGS) entry which is preliminary data.</text>
</comment>
<dbReference type="PANTHER" id="PTHR20842:SF0">
    <property type="entry name" value="ALPHA-ASPARTYL DIPEPTIDASE"/>
    <property type="match status" value="1"/>
</dbReference>
<keyword evidence="6" id="KW-1185">Reference proteome</keyword>
<dbReference type="InterPro" id="IPR005320">
    <property type="entry name" value="Peptidase_S51"/>
</dbReference>
<dbReference type="SUPFAM" id="SSF52317">
    <property type="entry name" value="Class I glutamine amidotransferase-like"/>
    <property type="match status" value="1"/>
</dbReference>
<dbReference type="RefSeq" id="WP_420917250.1">
    <property type="nucleotide sequence ID" value="NZ_BSRI01000002.1"/>
</dbReference>
<evidence type="ECO:0000256" key="2">
    <source>
        <dbReference type="ARBA" id="ARBA00022670"/>
    </source>
</evidence>
<dbReference type="EMBL" id="BSRI01000002">
    <property type="protein sequence ID" value="GLV60815.1"/>
    <property type="molecule type" value="Genomic_DNA"/>
</dbReference>
<dbReference type="Pfam" id="PF03575">
    <property type="entry name" value="Peptidase_S51"/>
    <property type="match status" value="1"/>
</dbReference>
<keyword evidence="3" id="KW-0378">Hydrolase</keyword>
<evidence type="ECO:0000256" key="4">
    <source>
        <dbReference type="ARBA" id="ARBA00022825"/>
    </source>
</evidence>
<keyword evidence="2" id="KW-0645">Protease</keyword>
<dbReference type="Gene3D" id="3.40.50.880">
    <property type="match status" value="1"/>
</dbReference>
<evidence type="ECO:0000313" key="5">
    <source>
        <dbReference type="EMBL" id="GLV60815.1"/>
    </source>
</evidence>
<proteinExistence type="inferred from homology"/>
<comment type="similarity">
    <text evidence="1">Belongs to the peptidase S51 family.</text>
</comment>
<evidence type="ECO:0000313" key="6">
    <source>
        <dbReference type="Proteomes" id="UP001344906"/>
    </source>
</evidence>
<gene>
    <name evidence="5" type="ORF">KDH_76340</name>
</gene>
<keyword evidence="4" id="KW-0720">Serine protease</keyword>
<dbReference type="PANTHER" id="PTHR20842">
    <property type="entry name" value="PROTEASE S51 ALPHA-ASPARTYL DIPEPTIDASE"/>
    <property type="match status" value="1"/>
</dbReference>
<protein>
    <submittedName>
        <fullName evidence="5">Peptidase E</fullName>
    </submittedName>
</protein>
<evidence type="ECO:0000256" key="1">
    <source>
        <dbReference type="ARBA" id="ARBA00006534"/>
    </source>
</evidence>
<evidence type="ECO:0000256" key="3">
    <source>
        <dbReference type="ARBA" id="ARBA00022801"/>
    </source>
</evidence>
<name>A0ABQ6G5G9_9CHLR</name>
<accession>A0ABQ6G5G9</accession>
<dbReference type="InterPro" id="IPR029062">
    <property type="entry name" value="Class_I_gatase-like"/>
</dbReference>
<dbReference type="Proteomes" id="UP001344906">
    <property type="component" value="Unassembled WGS sequence"/>
</dbReference>